<dbReference type="InterPro" id="IPR018044">
    <property type="entry name" value="Peptidase_S11"/>
</dbReference>
<protein>
    <recommendedName>
        <fullName evidence="9">Peptidase S11 D-alanyl-D-alanine carboxypeptidase A N-terminal domain-containing protein</fullName>
    </recommendedName>
</protein>
<evidence type="ECO:0000256" key="4">
    <source>
        <dbReference type="ARBA" id="ARBA00022960"/>
    </source>
</evidence>
<keyword evidence="2" id="KW-0732">Signal</keyword>
<dbReference type="Pfam" id="PF00768">
    <property type="entry name" value="Peptidase_S11"/>
    <property type="match status" value="1"/>
</dbReference>
<dbReference type="InterPro" id="IPR012338">
    <property type="entry name" value="Beta-lactam/transpept-like"/>
</dbReference>
<evidence type="ECO:0000256" key="1">
    <source>
        <dbReference type="ARBA" id="ARBA00007164"/>
    </source>
</evidence>
<feature type="domain" description="Peptidase S11 D-alanyl-D-alanine carboxypeptidase A N-terminal" evidence="9">
    <location>
        <begin position="23"/>
        <end position="166"/>
    </location>
</feature>
<comment type="similarity">
    <text evidence="1 8">Belongs to the peptidase S11 family.</text>
</comment>
<feature type="binding site" evidence="7">
    <location>
        <position position="153"/>
    </location>
    <ligand>
        <name>substrate</name>
    </ligand>
</feature>
<proteinExistence type="inferred from homology"/>
<dbReference type="InterPro" id="IPR001967">
    <property type="entry name" value="Peptidase_S11_N"/>
</dbReference>
<keyword evidence="4" id="KW-0133">Cell shape</keyword>
<dbReference type="GO" id="GO:0006508">
    <property type="term" value="P:proteolysis"/>
    <property type="evidence" value="ECO:0007669"/>
    <property type="project" value="InterPro"/>
</dbReference>
<accession>A0A1G1YVJ5</accession>
<evidence type="ECO:0000313" key="11">
    <source>
        <dbReference type="Proteomes" id="UP000177062"/>
    </source>
</evidence>
<evidence type="ECO:0000256" key="3">
    <source>
        <dbReference type="ARBA" id="ARBA00022801"/>
    </source>
</evidence>
<evidence type="ECO:0000259" key="9">
    <source>
        <dbReference type="Pfam" id="PF00768"/>
    </source>
</evidence>
<comment type="caution">
    <text evidence="10">The sequence shown here is derived from an EMBL/GenBank/DDBJ whole genome shotgun (WGS) entry which is preliminary data.</text>
</comment>
<organism evidence="10 11">
    <name type="scientific">Candidatus Colwellbacteria bacterium RBG_13_48_8</name>
    <dbReference type="NCBI Taxonomy" id="1797685"/>
    <lineage>
        <taxon>Bacteria</taxon>
        <taxon>Candidatus Colwelliibacteriota</taxon>
    </lineage>
</organism>
<dbReference type="GO" id="GO:0008360">
    <property type="term" value="P:regulation of cell shape"/>
    <property type="evidence" value="ECO:0007669"/>
    <property type="project" value="UniProtKB-KW"/>
</dbReference>
<keyword evidence="6" id="KW-0961">Cell wall biogenesis/degradation</keyword>
<reference evidence="10 11" key="1">
    <citation type="journal article" date="2016" name="Nat. Commun.">
        <title>Thousands of microbial genomes shed light on interconnected biogeochemical processes in an aquifer system.</title>
        <authorList>
            <person name="Anantharaman K."/>
            <person name="Brown C.T."/>
            <person name="Hug L.A."/>
            <person name="Sharon I."/>
            <person name="Castelle C.J."/>
            <person name="Probst A.J."/>
            <person name="Thomas B.C."/>
            <person name="Singh A."/>
            <person name="Wilkins M.J."/>
            <person name="Karaoz U."/>
            <person name="Brodie E.L."/>
            <person name="Williams K.H."/>
            <person name="Hubbard S.S."/>
            <person name="Banfield J.F."/>
        </authorList>
    </citation>
    <scope>NUCLEOTIDE SEQUENCE [LARGE SCALE GENOMIC DNA]</scope>
</reference>
<gene>
    <name evidence="10" type="ORF">A2Y84_01875</name>
</gene>
<dbReference type="GO" id="GO:0071555">
    <property type="term" value="P:cell wall organization"/>
    <property type="evidence" value="ECO:0007669"/>
    <property type="project" value="UniProtKB-KW"/>
</dbReference>
<dbReference type="SUPFAM" id="SSF56601">
    <property type="entry name" value="beta-lactamase/transpeptidase-like"/>
    <property type="match status" value="1"/>
</dbReference>
<name>A0A1G1YVJ5_9BACT</name>
<evidence type="ECO:0000256" key="5">
    <source>
        <dbReference type="ARBA" id="ARBA00022984"/>
    </source>
</evidence>
<evidence type="ECO:0000256" key="2">
    <source>
        <dbReference type="ARBA" id="ARBA00022729"/>
    </source>
</evidence>
<evidence type="ECO:0000256" key="8">
    <source>
        <dbReference type="RuleBase" id="RU004016"/>
    </source>
</evidence>
<dbReference type="AlphaFoldDB" id="A0A1G1YVJ5"/>
<evidence type="ECO:0000256" key="7">
    <source>
        <dbReference type="PIRSR" id="PIRSR618044-2"/>
    </source>
</evidence>
<evidence type="ECO:0000313" key="10">
    <source>
        <dbReference type="EMBL" id="OGY56403.1"/>
    </source>
</evidence>
<keyword evidence="3" id="KW-0378">Hydrolase</keyword>
<dbReference type="GO" id="GO:0009252">
    <property type="term" value="P:peptidoglycan biosynthetic process"/>
    <property type="evidence" value="ECO:0007669"/>
    <property type="project" value="UniProtKB-KW"/>
</dbReference>
<dbReference type="Proteomes" id="UP000177062">
    <property type="component" value="Unassembled WGS sequence"/>
</dbReference>
<keyword evidence="5" id="KW-0573">Peptidoglycan synthesis</keyword>
<dbReference type="Gene3D" id="3.40.710.10">
    <property type="entry name" value="DD-peptidase/beta-lactamase superfamily"/>
    <property type="match status" value="1"/>
</dbReference>
<sequence>MTALVATEYINIEREINITQEMLVATSHPRLYAGQRVSVLDLLYPLLMESSNEAGEAIASILGKERFVGLMNEKAQAIGMSNSHFTDTTGADPGNISTAQDLFQLAKYLYNNRGFILGISRGETQLSVYGLSPWRDLKNFNVFDQDPGFIGGKVGMTNAAGETIISIFEVVSASTTRPVAVVALESANRAGDASALIDYVRNSY</sequence>
<dbReference type="GO" id="GO:0009002">
    <property type="term" value="F:serine-type D-Ala-D-Ala carboxypeptidase activity"/>
    <property type="evidence" value="ECO:0007669"/>
    <property type="project" value="InterPro"/>
</dbReference>
<evidence type="ECO:0000256" key="6">
    <source>
        <dbReference type="ARBA" id="ARBA00023316"/>
    </source>
</evidence>
<dbReference type="PRINTS" id="PR00725">
    <property type="entry name" value="DADACBPTASE1"/>
</dbReference>
<dbReference type="EMBL" id="MHIT01000027">
    <property type="protein sequence ID" value="OGY56403.1"/>
    <property type="molecule type" value="Genomic_DNA"/>
</dbReference>